<sequence length="572" mass="66629">MEVQNIRIDLISPSPLNPRKTFDEAALEELASNIEKQGLLQPITVRVAKSEEMTNLETGDVTPLPYTYEIVCGERRFRAVSLLKAKEDEANVAKIKAHRKKSEKFQTISCIVREMTDDEAFEAMITENLQRKDVDPIEEAFAFAQLAEKGRTLEDIALKIGKSTRFVFDRIKLNSLIPELKERVRNGDIPLSGAMILSKLDEDTQKEFHEEEEEQCTTAMIREFVSNSFMELGNAPWIKDDSDNWENTDIKSCSQCENNTCNHGCLFYEMNSKDARCINAACYEKKQIAYVTRKIQLEYEHLVKVGEPLSFGKTIIIARRPDTYWGEDRKVFYEKTLEAVKQLGFEIVDPDEIFRCKCWYSEDDERTLKMLEDGEVYRCLSFFGHYSPEFNVSFYYVRKETASSTSAVADLKEIEREKINAQLKRAKDIVKEKSAEEMRKWAQEKTYYQRTKEFSENEQLVFDVLVLSGCSSTYLEKLNLKKWNGESDFVNYVKNNQADRHQWYRAFIAECLSSNNVNFYSYLQKCQKILFAEQYPDDFKALSKKLADSYDKKEKKLKERLKELNNDNTEEA</sequence>
<dbReference type="GO" id="GO:0007059">
    <property type="term" value="P:chromosome segregation"/>
    <property type="evidence" value="ECO:0007669"/>
    <property type="project" value="TreeGrafter"/>
</dbReference>
<dbReference type="AlphaFoldDB" id="A0A174IRD7"/>
<gene>
    <name evidence="3" type="primary">parB_1</name>
    <name evidence="3" type="ORF">ERS852494_01027</name>
</gene>
<evidence type="ECO:0000256" key="1">
    <source>
        <dbReference type="SAM" id="Coils"/>
    </source>
</evidence>
<name>A0A174IRD7_9BACE</name>
<dbReference type="Gene3D" id="3.90.1530.30">
    <property type="match status" value="1"/>
</dbReference>
<organism evidence="3 4">
    <name type="scientific">Bacteroides caccae</name>
    <dbReference type="NCBI Taxonomy" id="47678"/>
    <lineage>
        <taxon>Bacteria</taxon>
        <taxon>Pseudomonadati</taxon>
        <taxon>Bacteroidota</taxon>
        <taxon>Bacteroidia</taxon>
        <taxon>Bacteroidales</taxon>
        <taxon>Bacteroidaceae</taxon>
        <taxon>Bacteroides</taxon>
    </lineage>
</organism>
<dbReference type="PANTHER" id="PTHR33375">
    <property type="entry name" value="CHROMOSOME-PARTITIONING PROTEIN PARB-RELATED"/>
    <property type="match status" value="1"/>
</dbReference>
<dbReference type="SUPFAM" id="SSF110849">
    <property type="entry name" value="ParB/Sulfiredoxin"/>
    <property type="match status" value="1"/>
</dbReference>
<proteinExistence type="predicted"/>
<evidence type="ECO:0000313" key="3">
    <source>
        <dbReference type="EMBL" id="CUO89923.1"/>
    </source>
</evidence>
<dbReference type="InterPro" id="IPR041468">
    <property type="entry name" value="HTH_ParB/Spo0J"/>
</dbReference>
<dbReference type="SMART" id="SM00470">
    <property type="entry name" value="ParB"/>
    <property type="match status" value="1"/>
</dbReference>
<reference evidence="3 4" key="1">
    <citation type="submission" date="2015-09" db="EMBL/GenBank/DDBJ databases">
        <authorList>
            <consortium name="Pathogen Informatics"/>
        </authorList>
    </citation>
    <scope>NUCLEOTIDE SEQUENCE [LARGE SCALE GENOMIC DNA]</scope>
    <source>
        <strain evidence="3 4">2789STDY5834880</strain>
    </source>
</reference>
<dbReference type="InterPro" id="IPR036086">
    <property type="entry name" value="ParB/Sulfiredoxin_sf"/>
</dbReference>
<accession>A0A174IRD7</accession>
<feature type="coiled-coil region" evidence="1">
    <location>
        <begin position="409"/>
        <end position="436"/>
    </location>
</feature>
<evidence type="ECO:0000313" key="4">
    <source>
        <dbReference type="Proteomes" id="UP000095657"/>
    </source>
</evidence>
<dbReference type="SUPFAM" id="SSF109709">
    <property type="entry name" value="KorB DNA-binding domain-like"/>
    <property type="match status" value="1"/>
</dbReference>
<dbReference type="STRING" id="47678.ERS852494_01027"/>
<dbReference type="GO" id="GO:0005694">
    <property type="term" value="C:chromosome"/>
    <property type="evidence" value="ECO:0007669"/>
    <property type="project" value="TreeGrafter"/>
</dbReference>
<feature type="domain" description="ParB-like N-terminal" evidence="2">
    <location>
        <begin position="4"/>
        <end position="129"/>
    </location>
</feature>
<dbReference type="Gene3D" id="1.10.10.2830">
    <property type="match status" value="1"/>
</dbReference>
<dbReference type="EMBL" id="CZAI01000002">
    <property type="protein sequence ID" value="CUO89923.1"/>
    <property type="molecule type" value="Genomic_DNA"/>
</dbReference>
<protein>
    <submittedName>
        <fullName evidence="3">ParB-like partition proteins</fullName>
    </submittedName>
</protein>
<keyword evidence="1" id="KW-0175">Coiled coil</keyword>
<dbReference type="PANTHER" id="PTHR33375:SF7">
    <property type="entry name" value="CHROMOSOME 2-PARTITIONING PROTEIN PARB-RELATED"/>
    <property type="match status" value="1"/>
</dbReference>
<dbReference type="Proteomes" id="UP000095657">
    <property type="component" value="Unassembled WGS sequence"/>
</dbReference>
<dbReference type="InterPro" id="IPR050336">
    <property type="entry name" value="Chromosome_partition/occlusion"/>
</dbReference>
<evidence type="ECO:0000259" key="2">
    <source>
        <dbReference type="SMART" id="SM00470"/>
    </source>
</evidence>
<dbReference type="RefSeq" id="WP_008765974.1">
    <property type="nucleotide sequence ID" value="NZ_CZAI01000002.1"/>
</dbReference>
<dbReference type="Pfam" id="PF17762">
    <property type="entry name" value="HTH_ParB"/>
    <property type="match status" value="1"/>
</dbReference>
<dbReference type="Pfam" id="PF02195">
    <property type="entry name" value="ParB_N"/>
    <property type="match status" value="1"/>
</dbReference>
<dbReference type="InterPro" id="IPR003115">
    <property type="entry name" value="ParB_N"/>
</dbReference>